<dbReference type="PANTHER" id="PTHR24128">
    <property type="entry name" value="HOMEOBOX PROTEIN WARIAI"/>
    <property type="match status" value="1"/>
</dbReference>
<protein>
    <submittedName>
        <fullName evidence="2">Ankyrin repeat-containing protein At5g02620-like</fullName>
    </submittedName>
</protein>
<dbReference type="SMART" id="SM00248">
    <property type="entry name" value="ANK"/>
    <property type="match status" value="4"/>
</dbReference>
<dbReference type="SUPFAM" id="SSF48403">
    <property type="entry name" value="Ankyrin repeat"/>
    <property type="match status" value="1"/>
</dbReference>
<reference evidence="2" key="1">
    <citation type="submission" date="2025-08" db="UniProtKB">
        <authorList>
            <consortium name="RefSeq"/>
        </authorList>
    </citation>
    <scope>IDENTIFICATION</scope>
    <source>
        <tissue evidence="2">Seedling</tissue>
    </source>
</reference>
<evidence type="ECO:0000313" key="1">
    <source>
        <dbReference type="Proteomes" id="UP001652623"/>
    </source>
</evidence>
<dbReference type="PANTHER" id="PTHR24128:SF61">
    <property type="entry name" value="ANKYRIN REPEAT-CONTAINING PROTEIN BDA1-LIKE"/>
    <property type="match status" value="1"/>
</dbReference>
<dbReference type="Proteomes" id="UP001652623">
    <property type="component" value="Chromosome 5"/>
</dbReference>
<dbReference type="RefSeq" id="XP_060673323.1">
    <property type="nucleotide sequence ID" value="XM_060817340.1"/>
</dbReference>
<organism evidence="1 2">
    <name type="scientific">Ziziphus jujuba</name>
    <name type="common">Chinese jujube</name>
    <name type="synonym">Ziziphus sativa</name>
    <dbReference type="NCBI Taxonomy" id="326968"/>
    <lineage>
        <taxon>Eukaryota</taxon>
        <taxon>Viridiplantae</taxon>
        <taxon>Streptophyta</taxon>
        <taxon>Embryophyta</taxon>
        <taxon>Tracheophyta</taxon>
        <taxon>Spermatophyta</taxon>
        <taxon>Magnoliopsida</taxon>
        <taxon>eudicotyledons</taxon>
        <taxon>Gunneridae</taxon>
        <taxon>Pentapetalae</taxon>
        <taxon>rosids</taxon>
        <taxon>fabids</taxon>
        <taxon>Rosales</taxon>
        <taxon>Rhamnaceae</taxon>
        <taxon>Paliureae</taxon>
        <taxon>Ziziphus</taxon>
    </lineage>
</organism>
<evidence type="ECO:0000313" key="2">
    <source>
        <dbReference type="RefSeq" id="XP_060673323.1"/>
    </source>
</evidence>
<dbReference type="InterPro" id="IPR036770">
    <property type="entry name" value="Ankyrin_rpt-contain_sf"/>
</dbReference>
<accession>A0ABM4A9B7</accession>
<dbReference type="InterPro" id="IPR002110">
    <property type="entry name" value="Ankyrin_rpt"/>
</dbReference>
<dbReference type="Pfam" id="PF12796">
    <property type="entry name" value="Ank_2"/>
    <property type="match status" value="2"/>
</dbReference>
<dbReference type="Gene3D" id="1.25.40.20">
    <property type="entry name" value="Ankyrin repeat-containing domain"/>
    <property type="match status" value="1"/>
</dbReference>
<name>A0ABM4A9B7_ZIZJJ</name>
<proteinExistence type="predicted"/>
<dbReference type="GeneID" id="132803797"/>
<keyword evidence="1" id="KW-1185">Reference proteome</keyword>
<gene>
    <name evidence="2" type="primary">LOC132803797</name>
</gene>
<sequence>MDSRLFEAAIAGNIHVLHELLDKNPLILADSALISPHENLLHIATKARQLFVREMIKLRPESIRELNKDGFRPLDIAVALGHIEIVKEIMLRSTGTTKKEVCSLKGREGRTAIHYAATNDKVEVMDELFNAWAGCIRDVTAFEETALHLAVKNNKFEAFKNLIEWMKFLGLEELVNCGDEDGNIVLHLAVSKKQCEVK</sequence>